<evidence type="ECO:0000259" key="1">
    <source>
        <dbReference type="Pfam" id="PF09995"/>
    </source>
</evidence>
<accession>A0ABS3S0Z8</accession>
<organism evidence="2 3">
    <name type="scientific">Actinomadura violacea</name>
    <dbReference type="NCBI Taxonomy" id="2819934"/>
    <lineage>
        <taxon>Bacteria</taxon>
        <taxon>Bacillati</taxon>
        <taxon>Actinomycetota</taxon>
        <taxon>Actinomycetes</taxon>
        <taxon>Streptosporangiales</taxon>
        <taxon>Thermomonosporaceae</taxon>
        <taxon>Actinomadura</taxon>
    </lineage>
</organism>
<comment type="caution">
    <text evidence="2">The sequence shown here is derived from an EMBL/GenBank/DDBJ whole genome shotgun (WGS) entry which is preliminary data.</text>
</comment>
<proteinExistence type="predicted"/>
<protein>
    <submittedName>
        <fullName evidence="2">DUF2236 domain-containing protein</fullName>
    </submittedName>
</protein>
<feature type="domain" description="ER-bound oxygenase mpaB/mpaB'/Rubber oxygenase catalytic" evidence="1">
    <location>
        <begin position="148"/>
        <end position="250"/>
    </location>
</feature>
<evidence type="ECO:0000313" key="2">
    <source>
        <dbReference type="EMBL" id="MBO2461935.1"/>
    </source>
</evidence>
<evidence type="ECO:0000313" key="3">
    <source>
        <dbReference type="Proteomes" id="UP000680206"/>
    </source>
</evidence>
<sequence>MVWTTQEQLAEARRKPQITQGTLYGALKPVIDEAGGDEPDNRTLLDALVKKGSLTNEKAKRYLALISGFGAVDAKLDGRTYQLLLLVRSLPETYAYIDGAKLLVRTRRLAEAEFVEERLSTTDDVMDRVRKGFAAGPDGLGLLVVYAALGDRHTTIAGDHPAEQEHPYINQVSLAYTLLTFSYTPLVGMQGVGEQVPEGDALLTWMGVWKIIGSAMGIEDDGLPDTFDEARRLWDLIVASPGYGRSVEGVKLLQALRKHVASMQEAVPPIDLIGLHGNPAVVDLLKP</sequence>
<dbReference type="RefSeq" id="WP_208245691.1">
    <property type="nucleotide sequence ID" value="NZ_JAGEPF010000019.1"/>
</dbReference>
<keyword evidence="3" id="KW-1185">Reference proteome</keyword>
<gene>
    <name evidence="2" type="ORF">J4709_30620</name>
</gene>
<reference evidence="2 3" key="1">
    <citation type="submission" date="2021-03" db="EMBL/GenBank/DDBJ databases">
        <title>Actinomadura violae sp. nov., isolated from lichen in Thailand.</title>
        <authorList>
            <person name="Kanchanasin P."/>
            <person name="Saeng-In P."/>
            <person name="Phongsopitanun W."/>
            <person name="Yuki M."/>
            <person name="Kudo T."/>
            <person name="Ohkuma M."/>
            <person name="Tanasupawat S."/>
        </authorList>
    </citation>
    <scope>NUCLEOTIDE SEQUENCE [LARGE SCALE GENOMIC DNA]</scope>
    <source>
        <strain evidence="2 3">LCR2-06</strain>
    </source>
</reference>
<dbReference type="EMBL" id="JAGEPF010000019">
    <property type="protein sequence ID" value="MBO2461935.1"/>
    <property type="molecule type" value="Genomic_DNA"/>
</dbReference>
<name>A0ABS3S0Z8_9ACTN</name>
<dbReference type="Pfam" id="PF09995">
    <property type="entry name" value="MPAB_Lcp_cat"/>
    <property type="match status" value="1"/>
</dbReference>
<dbReference type="Proteomes" id="UP000680206">
    <property type="component" value="Unassembled WGS sequence"/>
</dbReference>
<dbReference type="InterPro" id="IPR018713">
    <property type="entry name" value="MPAB/Lcp_cat_dom"/>
</dbReference>